<dbReference type="InterPro" id="IPR011048">
    <property type="entry name" value="Haem_d1_sf"/>
</dbReference>
<evidence type="ECO:0000313" key="1">
    <source>
        <dbReference type="EMBL" id="QDU19795.1"/>
    </source>
</evidence>
<name>A0A517XQL4_9BACT</name>
<dbReference type="GO" id="GO:0020037">
    <property type="term" value="F:heme binding"/>
    <property type="evidence" value="ECO:0007669"/>
    <property type="project" value="InterPro"/>
</dbReference>
<keyword evidence="2" id="KW-1185">Reference proteome</keyword>
<dbReference type="KEGG" id="uli:ETAA1_17330"/>
<organism evidence="1 2">
    <name type="scientific">Urbifossiella limnaea</name>
    <dbReference type="NCBI Taxonomy" id="2528023"/>
    <lineage>
        <taxon>Bacteria</taxon>
        <taxon>Pseudomonadati</taxon>
        <taxon>Planctomycetota</taxon>
        <taxon>Planctomycetia</taxon>
        <taxon>Gemmatales</taxon>
        <taxon>Gemmataceae</taxon>
        <taxon>Urbifossiella</taxon>
    </lineage>
</organism>
<proteinExistence type="predicted"/>
<protein>
    <recommendedName>
        <fullName evidence="3">Cytochrome c domain-containing protein</fullName>
    </recommendedName>
</protein>
<dbReference type="EMBL" id="CP036273">
    <property type="protein sequence ID" value="QDU19795.1"/>
    <property type="molecule type" value="Genomic_DNA"/>
</dbReference>
<gene>
    <name evidence="1" type="ORF">ETAA1_17330</name>
</gene>
<sequence>MPDRDLFVFDTRTDAPVATIDTLGTLLHGLAVDSKGRVYIAQTDARNDVNGRAGTKKHGLKEMENRAFLNRISSVGFEDDRATAPRFLDLEPLPPNHPAAGMALATPFAVQVSDDDSTLVATAAASDKVFTVDTATGAVLGRVGVGAGPRGIALESRSGKAAEAWVLNALANTVSVVDVADAKNPKVVATIALEDPTHPVFKRGRIAFNTAAASTTGTFSCASCHPDGHTDQLLWVLVTPVVTGGNQIMPRSTMPVRGLPDTAPFHWDGIPGDPY</sequence>
<dbReference type="SUPFAM" id="SSF46626">
    <property type="entry name" value="Cytochrome c"/>
    <property type="match status" value="1"/>
</dbReference>
<dbReference type="InterPro" id="IPR051200">
    <property type="entry name" value="Host-pathogen_enzymatic-act"/>
</dbReference>
<dbReference type="AlphaFoldDB" id="A0A517XQL4"/>
<accession>A0A517XQL4</accession>
<dbReference type="Gene3D" id="2.130.10.10">
    <property type="entry name" value="YVTN repeat-like/Quinoprotein amine dehydrogenase"/>
    <property type="match status" value="1"/>
</dbReference>
<evidence type="ECO:0000313" key="2">
    <source>
        <dbReference type="Proteomes" id="UP000319576"/>
    </source>
</evidence>
<dbReference type="GO" id="GO:0009055">
    <property type="term" value="F:electron transfer activity"/>
    <property type="evidence" value="ECO:0007669"/>
    <property type="project" value="InterPro"/>
</dbReference>
<dbReference type="SUPFAM" id="SSF51004">
    <property type="entry name" value="C-terminal (heme d1) domain of cytochrome cd1-nitrite reductase"/>
    <property type="match status" value="1"/>
</dbReference>
<evidence type="ECO:0008006" key="3">
    <source>
        <dbReference type="Google" id="ProtNLM"/>
    </source>
</evidence>
<dbReference type="RefSeq" id="WP_202920762.1">
    <property type="nucleotide sequence ID" value="NZ_CP036273.1"/>
</dbReference>
<dbReference type="Proteomes" id="UP000319576">
    <property type="component" value="Chromosome"/>
</dbReference>
<dbReference type="PANTHER" id="PTHR47197:SF3">
    <property type="entry name" value="DIHYDRO-HEME D1 DEHYDROGENASE"/>
    <property type="match status" value="1"/>
</dbReference>
<dbReference type="PANTHER" id="PTHR47197">
    <property type="entry name" value="PROTEIN NIRF"/>
    <property type="match status" value="1"/>
</dbReference>
<reference evidence="1 2" key="1">
    <citation type="submission" date="2019-02" db="EMBL/GenBank/DDBJ databases">
        <title>Deep-cultivation of Planctomycetes and their phenomic and genomic characterization uncovers novel biology.</title>
        <authorList>
            <person name="Wiegand S."/>
            <person name="Jogler M."/>
            <person name="Boedeker C."/>
            <person name="Pinto D."/>
            <person name="Vollmers J."/>
            <person name="Rivas-Marin E."/>
            <person name="Kohn T."/>
            <person name="Peeters S.H."/>
            <person name="Heuer A."/>
            <person name="Rast P."/>
            <person name="Oberbeckmann S."/>
            <person name="Bunk B."/>
            <person name="Jeske O."/>
            <person name="Meyerdierks A."/>
            <person name="Storesund J.E."/>
            <person name="Kallscheuer N."/>
            <person name="Luecker S."/>
            <person name="Lage O.M."/>
            <person name="Pohl T."/>
            <person name="Merkel B.J."/>
            <person name="Hornburger P."/>
            <person name="Mueller R.-W."/>
            <person name="Bruemmer F."/>
            <person name="Labrenz M."/>
            <person name="Spormann A.M."/>
            <person name="Op den Camp H."/>
            <person name="Overmann J."/>
            <person name="Amann R."/>
            <person name="Jetten M.S.M."/>
            <person name="Mascher T."/>
            <person name="Medema M.H."/>
            <person name="Devos D.P."/>
            <person name="Kaster A.-K."/>
            <person name="Ovreas L."/>
            <person name="Rohde M."/>
            <person name="Galperin M.Y."/>
            <person name="Jogler C."/>
        </authorList>
    </citation>
    <scope>NUCLEOTIDE SEQUENCE [LARGE SCALE GENOMIC DNA]</scope>
    <source>
        <strain evidence="1 2">ETA_A1</strain>
    </source>
</reference>
<dbReference type="InterPro" id="IPR015943">
    <property type="entry name" value="WD40/YVTN_repeat-like_dom_sf"/>
</dbReference>
<dbReference type="InterPro" id="IPR036909">
    <property type="entry name" value="Cyt_c-like_dom_sf"/>
</dbReference>